<protein>
    <recommendedName>
        <fullName evidence="2">carbonic anhydrase</fullName>
        <ecNumber evidence="2">4.2.1.1</ecNumber>
    </recommendedName>
</protein>
<name>A0ABV2CWM9_9SPHN</name>
<dbReference type="EMBL" id="JBEWLY010000003">
    <property type="protein sequence ID" value="MET1754004.1"/>
    <property type="molecule type" value="Genomic_DNA"/>
</dbReference>
<dbReference type="InterPro" id="IPR036874">
    <property type="entry name" value="Carbonic_anhydrase_sf"/>
</dbReference>
<dbReference type="SUPFAM" id="SSF53056">
    <property type="entry name" value="beta-carbonic anhydrase, cab"/>
    <property type="match status" value="1"/>
</dbReference>
<evidence type="ECO:0000256" key="1">
    <source>
        <dbReference type="ARBA" id="ARBA00006217"/>
    </source>
</evidence>
<dbReference type="CDD" id="cd03378">
    <property type="entry name" value="beta_CA_cladeC"/>
    <property type="match status" value="1"/>
</dbReference>
<dbReference type="PROSITE" id="PS00704">
    <property type="entry name" value="PROK_CO2_ANHYDRASE_1"/>
    <property type="match status" value="1"/>
</dbReference>
<comment type="similarity">
    <text evidence="1">Belongs to the beta-class carbonic anhydrase family.</text>
</comment>
<reference evidence="6 7" key="1">
    <citation type="submission" date="2024-07" db="EMBL/GenBank/DDBJ databases">
        <title>Novosphingobium kalidii RD2P27.</title>
        <authorList>
            <person name="Sun J.-Q."/>
        </authorList>
    </citation>
    <scope>NUCLEOTIDE SEQUENCE [LARGE SCALE GENOMIC DNA]</scope>
    <source>
        <strain evidence="6 7">RD2P27</strain>
    </source>
</reference>
<dbReference type="Proteomes" id="UP001548713">
    <property type="component" value="Unassembled WGS sequence"/>
</dbReference>
<dbReference type="Gene3D" id="3.40.1050.10">
    <property type="entry name" value="Carbonic anhydrase"/>
    <property type="match status" value="1"/>
</dbReference>
<gene>
    <name evidence="6" type="ORF">ABVV53_00785</name>
</gene>
<evidence type="ECO:0000313" key="6">
    <source>
        <dbReference type="EMBL" id="MET1754004.1"/>
    </source>
</evidence>
<dbReference type="SMART" id="SM00947">
    <property type="entry name" value="Pro_CA"/>
    <property type="match status" value="1"/>
</dbReference>
<keyword evidence="7" id="KW-1185">Reference proteome</keyword>
<dbReference type="InterPro" id="IPR001765">
    <property type="entry name" value="Carbonic_anhydrase"/>
</dbReference>
<proteinExistence type="inferred from homology"/>
<keyword evidence="4" id="KW-0456">Lyase</keyword>
<dbReference type="Pfam" id="PF00484">
    <property type="entry name" value="Pro_CA"/>
    <property type="match status" value="1"/>
</dbReference>
<evidence type="ECO:0000256" key="3">
    <source>
        <dbReference type="ARBA" id="ARBA00022833"/>
    </source>
</evidence>
<dbReference type="EC" id="4.2.1.1" evidence="2"/>
<dbReference type="RefSeq" id="WP_353982417.1">
    <property type="nucleotide sequence ID" value="NZ_JBEWLY010000003.1"/>
</dbReference>
<accession>A0ABV2CWM9</accession>
<comment type="caution">
    <text evidence="6">The sequence shown here is derived from an EMBL/GenBank/DDBJ whole genome shotgun (WGS) entry which is preliminary data.</text>
</comment>
<evidence type="ECO:0000256" key="4">
    <source>
        <dbReference type="ARBA" id="ARBA00023239"/>
    </source>
</evidence>
<organism evidence="6 7">
    <name type="scientific">Novosphingobium kalidii</name>
    <dbReference type="NCBI Taxonomy" id="3230299"/>
    <lineage>
        <taxon>Bacteria</taxon>
        <taxon>Pseudomonadati</taxon>
        <taxon>Pseudomonadota</taxon>
        <taxon>Alphaproteobacteria</taxon>
        <taxon>Sphingomonadales</taxon>
        <taxon>Sphingomonadaceae</taxon>
        <taxon>Novosphingobium</taxon>
    </lineage>
</organism>
<evidence type="ECO:0000256" key="5">
    <source>
        <dbReference type="ARBA" id="ARBA00048348"/>
    </source>
</evidence>
<evidence type="ECO:0000256" key="2">
    <source>
        <dbReference type="ARBA" id="ARBA00012925"/>
    </source>
</evidence>
<dbReference type="PANTHER" id="PTHR11002">
    <property type="entry name" value="CARBONIC ANHYDRASE"/>
    <property type="match status" value="1"/>
</dbReference>
<dbReference type="InterPro" id="IPR015892">
    <property type="entry name" value="Carbonic_anhydrase_CS"/>
</dbReference>
<keyword evidence="3" id="KW-0862">Zinc</keyword>
<sequence>MPAASPQPPVQPTPDEALQRLIAGNAAFVADAPHAPDISLQRRLELAQGQQPFATLVGCSDSRVGPEHLFGVGLGDLFIVRSAGNNVDAAGMGSIEYSVMALKVPLIIVLGHEKCGAVAAATDVCTKDARFPGSIGRMIEPILPSVIAAQRAGEDGDLVERAVEENVRRMVERLQTYSEPMLLEPQSRGELKVVGAVYELATGKVRWL</sequence>
<dbReference type="PANTHER" id="PTHR11002:SF79">
    <property type="entry name" value="CARBONIC ANHYDRASE 2"/>
    <property type="match status" value="1"/>
</dbReference>
<comment type="catalytic activity">
    <reaction evidence="5">
        <text>hydrogencarbonate + H(+) = CO2 + H2O</text>
        <dbReference type="Rhea" id="RHEA:10748"/>
        <dbReference type="ChEBI" id="CHEBI:15377"/>
        <dbReference type="ChEBI" id="CHEBI:15378"/>
        <dbReference type="ChEBI" id="CHEBI:16526"/>
        <dbReference type="ChEBI" id="CHEBI:17544"/>
        <dbReference type="EC" id="4.2.1.1"/>
    </reaction>
</comment>
<evidence type="ECO:0000313" key="7">
    <source>
        <dbReference type="Proteomes" id="UP001548713"/>
    </source>
</evidence>